<dbReference type="AlphaFoldDB" id="A0A420DU07"/>
<dbReference type="Proteomes" id="UP000284407">
    <property type="component" value="Unassembled WGS sequence"/>
</dbReference>
<sequence length="63" mass="7353">MAKLNKTDVFTTAEPRSETKLEKTIRASKEITETETERREEKTTRLREARRKIEADANIKSES</sequence>
<evidence type="ECO:0000313" key="3">
    <source>
        <dbReference type="Proteomes" id="UP000284407"/>
    </source>
</evidence>
<feature type="compositionally biased region" description="Basic and acidic residues" evidence="1">
    <location>
        <begin position="15"/>
        <end position="63"/>
    </location>
</feature>
<proteinExistence type="predicted"/>
<evidence type="ECO:0000256" key="1">
    <source>
        <dbReference type="SAM" id="MobiDB-lite"/>
    </source>
</evidence>
<name>A0A420DU07_9RHOB</name>
<comment type="caution">
    <text evidence="2">The sequence shown here is derived from an EMBL/GenBank/DDBJ whole genome shotgun (WGS) entry which is preliminary data.</text>
</comment>
<evidence type="ECO:0000313" key="2">
    <source>
        <dbReference type="EMBL" id="RKE97629.1"/>
    </source>
</evidence>
<dbReference type="EMBL" id="RAQK01000001">
    <property type="protein sequence ID" value="RKE97629.1"/>
    <property type="molecule type" value="Genomic_DNA"/>
</dbReference>
<gene>
    <name evidence="2" type="ORF">C8N30_2245</name>
</gene>
<keyword evidence="3" id="KW-1185">Reference proteome</keyword>
<protein>
    <submittedName>
        <fullName evidence="2">Uncharacterized protein</fullName>
    </submittedName>
</protein>
<feature type="region of interest" description="Disordered" evidence="1">
    <location>
        <begin position="1"/>
        <end position="63"/>
    </location>
</feature>
<accession>A0A420DU07</accession>
<organism evidence="2 3">
    <name type="scientific">Sulfitobacter guttiformis</name>
    <dbReference type="NCBI Taxonomy" id="74349"/>
    <lineage>
        <taxon>Bacteria</taxon>
        <taxon>Pseudomonadati</taxon>
        <taxon>Pseudomonadota</taxon>
        <taxon>Alphaproteobacteria</taxon>
        <taxon>Rhodobacterales</taxon>
        <taxon>Roseobacteraceae</taxon>
        <taxon>Sulfitobacter</taxon>
    </lineage>
</organism>
<dbReference type="RefSeq" id="WP_025061019.1">
    <property type="nucleotide sequence ID" value="NZ_RAQK01000001.1"/>
</dbReference>
<reference evidence="2 3" key="1">
    <citation type="submission" date="2018-09" db="EMBL/GenBank/DDBJ databases">
        <title>Genomic Encyclopedia of Archaeal and Bacterial Type Strains, Phase II (KMG-II): from individual species to whole genera.</title>
        <authorList>
            <person name="Goeker M."/>
        </authorList>
    </citation>
    <scope>NUCLEOTIDE SEQUENCE [LARGE SCALE GENOMIC DNA]</scope>
    <source>
        <strain evidence="2 3">DSM 11458</strain>
    </source>
</reference>